<protein>
    <submittedName>
        <fullName evidence="5">Long-chain-fatty-acid--CoA ligase</fullName>
        <ecNumber evidence="5">6.2.1.3</ecNumber>
    </submittedName>
</protein>
<dbReference type="PANTHER" id="PTHR43767">
    <property type="entry name" value="LONG-CHAIN-FATTY-ACID--COA LIGASE"/>
    <property type="match status" value="1"/>
</dbReference>
<dbReference type="InterPro" id="IPR045851">
    <property type="entry name" value="AMP-bd_C_sf"/>
</dbReference>
<dbReference type="Proteomes" id="UP000037660">
    <property type="component" value="Unassembled WGS sequence"/>
</dbReference>
<evidence type="ECO:0000256" key="2">
    <source>
        <dbReference type="ARBA" id="ARBA00022598"/>
    </source>
</evidence>
<name>A0A0K8P0L8_PISS1</name>
<dbReference type="EMBL" id="BBYR01000032">
    <property type="protein sequence ID" value="GAP36197.1"/>
    <property type="molecule type" value="Genomic_DNA"/>
</dbReference>
<dbReference type="FunFam" id="3.30.300.30:FF:000008">
    <property type="entry name" value="2,3-dihydroxybenzoate-AMP ligase"/>
    <property type="match status" value="1"/>
</dbReference>
<evidence type="ECO:0000313" key="5">
    <source>
        <dbReference type="EMBL" id="GAP36197.1"/>
    </source>
</evidence>
<dbReference type="Pfam" id="PF13193">
    <property type="entry name" value="AMP-binding_C"/>
    <property type="match status" value="1"/>
</dbReference>
<keyword evidence="6" id="KW-1185">Reference proteome</keyword>
<sequence length="534" mass="57847">MPTSQEAPAPQGINLGLYLARSARHWPQRPAILFRDRAISYAALDERANRLAQALRALGLRRGDRVAIVSPNRPEIVELECAFYRLGLVKVALNARLAEDELRAALANAEPAACVAGPEGRRLVDAATAGLPGLRWRIALDPVADAGPGWLDYEALLAAAPATPLLEPMQPDELAVLHYTSGSTGALKAAMQTVGNRFASLRKVVMGRMQAGPGDVLMLCGPITHASGMFIQPMLFQGATVLLMERFVPAEILAAIERHRVTMAFFVPAMIHALLAEPGLRRHDLSSLRLLSYGAAPMSAARIREAWEAFGPVLAQGYGAGETTGGVLGLGIADHARAIAGERPELLEACGRALGEADVQVLDDDGRPVSGDAIGEICVRGPDVFAGYWREPALTREAFDAAGWLRTGDLARVDHEGYVFIVDRRKDMLVTGGFNVYPREVEAVLARHPAVYEVCVVGVPDEHWGEAVKAVVVLREGARADADELLRFCEGRLAGFKRPRSVDLVDQLPKNGNGKLSRKDVREPYWRGRSRRVN</sequence>
<organism evidence="5 6">
    <name type="scientific">Piscinibacter sakaiensis</name>
    <name type="common">Ideonella sakaiensis</name>
    <dbReference type="NCBI Taxonomy" id="1547922"/>
    <lineage>
        <taxon>Bacteria</taxon>
        <taxon>Pseudomonadati</taxon>
        <taxon>Pseudomonadota</taxon>
        <taxon>Betaproteobacteria</taxon>
        <taxon>Burkholderiales</taxon>
        <taxon>Sphaerotilaceae</taxon>
        <taxon>Piscinibacter</taxon>
    </lineage>
</organism>
<dbReference type="InterPro" id="IPR050237">
    <property type="entry name" value="ATP-dep_AMP-bd_enzyme"/>
</dbReference>
<dbReference type="PROSITE" id="PS00455">
    <property type="entry name" value="AMP_BINDING"/>
    <property type="match status" value="1"/>
</dbReference>
<dbReference type="Gene3D" id="3.30.300.30">
    <property type="match status" value="1"/>
</dbReference>
<comment type="caution">
    <text evidence="5">The sequence shown here is derived from an EMBL/GenBank/DDBJ whole genome shotgun (WGS) entry which is preliminary data.</text>
</comment>
<evidence type="ECO:0000256" key="1">
    <source>
        <dbReference type="ARBA" id="ARBA00006432"/>
    </source>
</evidence>
<gene>
    <name evidence="5" type="ORF">ISF6_2037</name>
</gene>
<dbReference type="InterPro" id="IPR020845">
    <property type="entry name" value="AMP-binding_CS"/>
</dbReference>
<dbReference type="Gene3D" id="3.40.50.12780">
    <property type="entry name" value="N-terminal domain of ligase-like"/>
    <property type="match status" value="1"/>
</dbReference>
<evidence type="ECO:0000259" key="4">
    <source>
        <dbReference type="Pfam" id="PF13193"/>
    </source>
</evidence>
<feature type="domain" description="AMP-dependent synthetase/ligase" evidence="3">
    <location>
        <begin position="20"/>
        <end position="389"/>
    </location>
</feature>
<dbReference type="InterPro" id="IPR000873">
    <property type="entry name" value="AMP-dep_synth/lig_dom"/>
</dbReference>
<dbReference type="STRING" id="1547922.ISF6_2037"/>
<dbReference type="PANTHER" id="PTHR43767:SF7">
    <property type="entry name" value="MEDIUM_LONG-CHAIN-FATTY-ACID--COA LIGASE FADD8"/>
    <property type="match status" value="1"/>
</dbReference>
<dbReference type="OrthoDB" id="9766486at2"/>
<dbReference type="EC" id="6.2.1.3" evidence="5"/>
<dbReference type="AlphaFoldDB" id="A0A0K8P0L8"/>
<evidence type="ECO:0000259" key="3">
    <source>
        <dbReference type="Pfam" id="PF00501"/>
    </source>
</evidence>
<proteinExistence type="inferred from homology"/>
<dbReference type="InterPro" id="IPR025110">
    <property type="entry name" value="AMP-bd_C"/>
</dbReference>
<dbReference type="SUPFAM" id="SSF56801">
    <property type="entry name" value="Acetyl-CoA synthetase-like"/>
    <property type="match status" value="1"/>
</dbReference>
<reference evidence="5 6" key="2">
    <citation type="journal article" date="2016" name="Science">
        <title>A bacterium that degrades and assimilates poly(ethylene terephthalate).</title>
        <authorList>
            <person name="Yoshida S."/>
            <person name="Hiraga K."/>
            <person name="Takehana T."/>
            <person name="Taniguchi I."/>
            <person name="Yamaji H."/>
            <person name="Maeda Y."/>
            <person name="Toyohara K."/>
            <person name="Miyamoto K."/>
            <person name="Kimura Y."/>
            <person name="Oda K."/>
        </authorList>
    </citation>
    <scope>NUCLEOTIDE SEQUENCE [LARGE SCALE GENOMIC DNA]</scope>
    <source>
        <strain evidence="6">NBRC 110686 / TISTR 2288 / 201-F6</strain>
    </source>
</reference>
<accession>A0A0K8P0L8</accession>
<feature type="domain" description="AMP-binding enzyme C-terminal" evidence="4">
    <location>
        <begin position="440"/>
        <end position="515"/>
    </location>
</feature>
<keyword evidence="2 5" id="KW-0436">Ligase</keyword>
<evidence type="ECO:0000313" key="6">
    <source>
        <dbReference type="Proteomes" id="UP000037660"/>
    </source>
</evidence>
<dbReference type="GO" id="GO:0004467">
    <property type="term" value="F:long-chain fatty acid-CoA ligase activity"/>
    <property type="evidence" value="ECO:0007669"/>
    <property type="project" value="UniProtKB-EC"/>
</dbReference>
<dbReference type="InterPro" id="IPR042099">
    <property type="entry name" value="ANL_N_sf"/>
</dbReference>
<reference evidence="6" key="1">
    <citation type="submission" date="2015-07" db="EMBL/GenBank/DDBJ databases">
        <title>Discovery of a poly(ethylene terephthalate assimilation.</title>
        <authorList>
            <person name="Yoshida S."/>
            <person name="Hiraga K."/>
            <person name="Takehana T."/>
            <person name="Taniguchi I."/>
            <person name="Yamaji H."/>
            <person name="Maeda Y."/>
            <person name="Toyohara K."/>
            <person name="Miyamoto K."/>
            <person name="Kimura Y."/>
            <person name="Oda K."/>
        </authorList>
    </citation>
    <scope>NUCLEOTIDE SEQUENCE [LARGE SCALE GENOMIC DNA]</scope>
    <source>
        <strain evidence="6">NBRC 110686 / TISTR 2288 / 201-F6</strain>
    </source>
</reference>
<comment type="similarity">
    <text evidence="1">Belongs to the ATP-dependent AMP-binding enzyme family.</text>
</comment>
<dbReference type="Pfam" id="PF00501">
    <property type="entry name" value="AMP-binding"/>
    <property type="match status" value="1"/>
</dbReference>